<gene>
    <name evidence="4" type="ordered locus">LILAB_29155</name>
</gene>
<dbReference type="AlphaFoldDB" id="F8CLK3"/>
<dbReference type="Pfam" id="PF13387">
    <property type="entry name" value="Lnb_N"/>
    <property type="match status" value="1"/>
</dbReference>
<keyword evidence="1" id="KW-1133">Transmembrane helix</keyword>
<dbReference type="InterPro" id="IPR025178">
    <property type="entry name" value="Lnb_N"/>
</dbReference>
<keyword evidence="2" id="KW-0732">Signal</keyword>
<proteinExistence type="predicted"/>
<feature type="chain" id="PRO_5003374740" description="Lnb N-terminal periplasmic domain-containing protein" evidence="2">
    <location>
        <begin position="21"/>
        <end position="438"/>
    </location>
</feature>
<keyword evidence="1" id="KW-0472">Membrane</keyword>
<evidence type="ECO:0000313" key="4">
    <source>
        <dbReference type="EMBL" id="AEI67712.1"/>
    </source>
</evidence>
<dbReference type="KEGG" id="mfu:LILAB_29155"/>
<feature type="transmembrane region" description="Helical" evidence="1">
    <location>
        <begin position="389"/>
        <end position="407"/>
    </location>
</feature>
<feature type="transmembrane region" description="Helical" evidence="1">
    <location>
        <begin position="332"/>
        <end position="351"/>
    </location>
</feature>
<keyword evidence="1" id="KW-0812">Transmembrane</keyword>
<protein>
    <recommendedName>
        <fullName evidence="3">Lnb N-terminal periplasmic domain-containing protein</fullName>
    </recommendedName>
</protein>
<dbReference type="EMBL" id="CP002830">
    <property type="protein sequence ID" value="AEI67712.1"/>
    <property type="molecule type" value="Genomic_DNA"/>
</dbReference>
<feature type="transmembrane region" description="Helical" evidence="1">
    <location>
        <begin position="295"/>
        <end position="320"/>
    </location>
</feature>
<evidence type="ECO:0000256" key="2">
    <source>
        <dbReference type="SAM" id="SignalP"/>
    </source>
</evidence>
<accession>F8CLK3</accession>
<feature type="transmembrane region" description="Helical" evidence="1">
    <location>
        <begin position="264"/>
        <end position="283"/>
    </location>
</feature>
<feature type="transmembrane region" description="Helical" evidence="1">
    <location>
        <begin position="363"/>
        <end position="383"/>
    </location>
</feature>
<dbReference type="HOGENOM" id="CLU_052983_0_0_7"/>
<evidence type="ECO:0000256" key="1">
    <source>
        <dbReference type="SAM" id="Phobius"/>
    </source>
</evidence>
<feature type="signal peptide" evidence="2">
    <location>
        <begin position="1"/>
        <end position="20"/>
    </location>
</feature>
<dbReference type="STRING" id="483219.LILAB_29155"/>
<evidence type="ECO:0000259" key="3">
    <source>
        <dbReference type="Pfam" id="PF13387"/>
    </source>
</evidence>
<dbReference type="Proteomes" id="UP000000488">
    <property type="component" value="Chromosome"/>
</dbReference>
<sequence>MARHAVLILVVALFPAAALAAPPPEGYGGHPEALRVRLVTIGPGADLHQRFGHSALWVEDTRLGTGFLYSYGTTSIGNGGPVPFLLGRPTFWAARLSVERTFRLYRALARSIGVQELALTVSQRQRLLARLEHDVQPASREYAYHPLRDNCATRVRDVLDEALGGALRQALAAPARGTQRALLQPYVHSHPVAEWLLMLWLNDDVDAPATQWEEAFLPRELARLLEGVSVVDGFGGRTLLVAREGASPPSPSVSIPPGAGGAGGVTWGPGAGGAVLAVLLAFLRGRGTRPAFRILFGLYHAVFGLTLGAAGMALCGLMVFSRLDVMQRNENLLLANPLAFGLLPLGVLMMFGGERAERWARRCVWLLVAGSVLAVALKLLPAFDQDNRGPMALFLVANVGLGLAHAWRLRRPSVPPFAVGPVPGLKGGARGPMRWWAE</sequence>
<reference evidence="4 5" key="1">
    <citation type="journal article" date="2011" name="J. Bacteriol.">
        <title>Genome sequence of the halotolerant marine bacterium Myxococcus fulvus HW-1.</title>
        <authorList>
            <person name="Li Z.F."/>
            <person name="Li X."/>
            <person name="Liu H."/>
            <person name="Liu X."/>
            <person name="Han K."/>
            <person name="Wu Z.H."/>
            <person name="Hu W."/>
            <person name="Li F.F."/>
            <person name="Li Y.Z."/>
        </authorList>
    </citation>
    <scope>NUCLEOTIDE SEQUENCE [LARGE SCALE GENOMIC DNA]</scope>
    <source>
        <strain evidence="5">ATCC BAA-855 / HW-1</strain>
    </source>
</reference>
<name>F8CLK3_MYXFH</name>
<dbReference type="eggNOG" id="ENOG502Z87C">
    <property type="taxonomic scope" value="Bacteria"/>
</dbReference>
<evidence type="ECO:0000313" key="5">
    <source>
        <dbReference type="Proteomes" id="UP000000488"/>
    </source>
</evidence>
<organism evidence="4 5">
    <name type="scientific">Myxococcus fulvus (strain ATCC BAA-855 / HW-1)</name>
    <dbReference type="NCBI Taxonomy" id="483219"/>
    <lineage>
        <taxon>Bacteria</taxon>
        <taxon>Pseudomonadati</taxon>
        <taxon>Myxococcota</taxon>
        <taxon>Myxococcia</taxon>
        <taxon>Myxococcales</taxon>
        <taxon>Cystobacterineae</taxon>
        <taxon>Myxococcaceae</taxon>
        <taxon>Myxococcus</taxon>
    </lineage>
</organism>
<feature type="domain" description="Lnb N-terminal periplasmic" evidence="3">
    <location>
        <begin position="32"/>
        <end position="170"/>
    </location>
</feature>